<comment type="caution">
    <text evidence="1">The sequence shown here is derived from an EMBL/GenBank/DDBJ whole genome shotgun (WGS) entry which is preliminary data.</text>
</comment>
<proteinExistence type="predicted"/>
<sequence length="246" mass="28405">DVLYNFSKQCIVNHPACSVILDLNDTIYMKEKLFTTQEIDEMKKEASMNIISRIPQDLADYIDHSNCDNLKDLRTRLADTQDWEKEEYDMSKHHDLDWIKHAIRSYIRLYESGELNTVQKEQWYNKHVWLPTETVFDDNNSIHIVAGEYVSLASALRKNKSRIIESTSAIKRIRSEYKCDMIVRERKANHEEANEFGAGETGIKSSGTKHIVKGGIKLPKVLKDMLDNLVFNNNGSYEGLATFGLQ</sequence>
<dbReference type="Proteomes" id="UP000252139">
    <property type="component" value="Unassembled WGS sequence"/>
</dbReference>
<organism evidence="1 2">
    <name type="scientific">Rhizopus azygosporus</name>
    <name type="common">Rhizopus microsporus var. azygosporus</name>
    <dbReference type="NCBI Taxonomy" id="86630"/>
    <lineage>
        <taxon>Eukaryota</taxon>
        <taxon>Fungi</taxon>
        <taxon>Fungi incertae sedis</taxon>
        <taxon>Mucoromycota</taxon>
        <taxon>Mucoromycotina</taxon>
        <taxon>Mucoromycetes</taxon>
        <taxon>Mucorales</taxon>
        <taxon>Mucorineae</taxon>
        <taxon>Rhizopodaceae</taxon>
        <taxon>Rhizopus</taxon>
    </lineage>
</organism>
<dbReference type="AlphaFoldDB" id="A0A367IN97"/>
<name>A0A367IN97_RHIAZ</name>
<feature type="non-terminal residue" evidence="1">
    <location>
        <position position="246"/>
    </location>
</feature>
<dbReference type="EMBL" id="PJQL01004675">
    <property type="protein sequence ID" value="RCH79154.1"/>
    <property type="molecule type" value="Genomic_DNA"/>
</dbReference>
<evidence type="ECO:0000313" key="1">
    <source>
        <dbReference type="EMBL" id="RCH79154.1"/>
    </source>
</evidence>
<dbReference type="OrthoDB" id="5340906at2759"/>
<protein>
    <submittedName>
        <fullName evidence="1">Uncharacterized protein</fullName>
    </submittedName>
</protein>
<gene>
    <name evidence="1" type="ORF">CU097_001689</name>
</gene>
<keyword evidence="2" id="KW-1185">Reference proteome</keyword>
<accession>A0A367IN97</accession>
<evidence type="ECO:0000313" key="2">
    <source>
        <dbReference type="Proteomes" id="UP000252139"/>
    </source>
</evidence>
<feature type="non-terminal residue" evidence="1">
    <location>
        <position position="1"/>
    </location>
</feature>
<reference evidence="1 2" key="1">
    <citation type="journal article" date="2018" name="G3 (Bethesda)">
        <title>Phylogenetic and Phylogenomic Definition of Rhizopus Species.</title>
        <authorList>
            <person name="Gryganskyi A.P."/>
            <person name="Golan J."/>
            <person name="Dolatabadi S."/>
            <person name="Mondo S."/>
            <person name="Robb S."/>
            <person name="Idnurm A."/>
            <person name="Muszewska A."/>
            <person name="Steczkiewicz K."/>
            <person name="Masonjones S."/>
            <person name="Liao H.L."/>
            <person name="Gajdeczka M.T."/>
            <person name="Anike F."/>
            <person name="Vuek A."/>
            <person name="Anishchenko I.M."/>
            <person name="Voigt K."/>
            <person name="de Hoog G.S."/>
            <person name="Smith M.E."/>
            <person name="Heitman J."/>
            <person name="Vilgalys R."/>
            <person name="Stajich J.E."/>
        </authorList>
    </citation>
    <scope>NUCLEOTIDE SEQUENCE [LARGE SCALE GENOMIC DNA]</scope>
    <source>
        <strain evidence="1 2">CBS 357.93</strain>
    </source>
</reference>